<comment type="caution">
    <text evidence="5">The sequence shown here is derived from an EMBL/GenBank/DDBJ whole genome shotgun (WGS) entry which is preliminary data.</text>
</comment>
<evidence type="ECO:0000256" key="1">
    <source>
        <dbReference type="ARBA" id="ARBA00004496"/>
    </source>
</evidence>
<dbReference type="InterPro" id="IPR019734">
    <property type="entry name" value="TPR_rpt"/>
</dbReference>
<dbReference type="GO" id="GO:0005929">
    <property type="term" value="C:cilium"/>
    <property type="evidence" value="ECO:0007669"/>
    <property type="project" value="TreeGrafter"/>
</dbReference>
<feature type="non-terminal residue" evidence="5">
    <location>
        <position position="1"/>
    </location>
</feature>
<dbReference type="GO" id="GO:0005737">
    <property type="term" value="C:cytoplasm"/>
    <property type="evidence" value="ECO:0007669"/>
    <property type="project" value="UniProtKB-SubCell"/>
</dbReference>
<dbReference type="AlphaFoldDB" id="X0WM58"/>
<organism evidence="5">
    <name type="scientific">marine sediment metagenome</name>
    <dbReference type="NCBI Taxonomy" id="412755"/>
    <lineage>
        <taxon>unclassified sequences</taxon>
        <taxon>metagenomes</taxon>
        <taxon>ecological metagenomes</taxon>
    </lineage>
</organism>
<accession>X0WM58</accession>
<reference evidence="5" key="1">
    <citation type="journal article" date="2014" name="Front. Microbiol.">
        <title>High frequency of phylogenetically diverse reductive dehalogenase-homologous genes in deep subseafloor sedimentary metagenomes.</title>
        <authorList>
            <person name="Kawai M."/>
            <person name="Futagami T."/>
            <person name="Toyoda A."/>
            <person name="Takaki Y."/>
            <person name="Nishi S."/>
            <person name="Hori S."/>
            <person name="Arai W."/>
            <person name="Tsubouchi T."/>
            <person name="Morono Y."/>
            <person name="Uchiyama I."/>
            <person name="Ito T."/>
            <person name="Fujiyama A."/>
            <person name="Inagaki F."/>
            <person name="Takami H."/>
        </authorList>
    </citation>
    <scope>NUCLEOTIDE SEQUENCE</scope>
    <source>
        <strain evidence="5">Expedition CK06-06</strain>
    </source>
</reference>
<evidence type="ECO:0000256" key="3">
    <source>
        <dbReference type="ARBA" id="ARBA00022737"/>
    </source>
</evidence>
<feature type="non-terminal residue" evidence="5">
    <location>
        <position position="241"/>
    </location>
</feature>
<dbReference type="InterPro" id="IPR011990">
    <property type="entry name" value="TPR-like_helical_dom_sf"/>
</dbReference>
<sequence>RFFRAQDFSKKDNEEAEKLILKALEIYRRTSRKYKITECCEILVNMYIYSNDDLTLKYLEEGLRTSLEINNDLMISQFFRQYAVYHYSKGDIPQFLNYSKKMKEIYQRIDDKVGLGIAYRYVGEFYKLTNKWEEAYQELQKSYDIFKETDHNLEFAATQESLGDLFKIQGDLRKALKYYNQAHQLIADLNQYPWFVIENIAEIYFLMGDVDRSLDMHKELMERYEARSQKKGISDNLCKLG</sequence>
<evidence type="ECO:0000256" key="2">
    <source>
        <dbReference type="ARBA" id="ARBA00022490"/>
    </source>
</evidence>
<proteinExistence type="predicted"/>
<dbReference type="EMBL" id="BARS01049354">
    <property type="protein sequence ID" value="GAG32039.1"/>
    <property type="molecule type" value="Genomic_DNA"/>
</dbReference>
<dbReference type="Pfam" id="PF13424">
    <property type="entry name" value="TPR_12"/>
    <property type="match status" value="1"/>
</dbReference>
<dbReference type="InterPro" id="IPR051476">
    <property type="entry name" value="Bac_ResReg_Asp_Phosphatase"/>
</dbReference>
<keyword evidence="3" id="KW-0677">Repeat</keyword>
<dbReference type="PROSITE" id="PS50005">
    <property type="entry name" value="TPR"/>
    <property type="match status" value="1"/>
</dbReference>
<evidence type="ECO:0000313" key="5">
    <source>
        <dbReference type="EMBL" id="GAG32039.1"/>
    </source>
</evidence>
<dbReference type="PANTHER" id="PTHR46630">
    <property type="entry name" value="TETRATRICOPEPTIDE REPEAT PROTEIN 29"/>
    <property type="match status" value="1"/>
</dbReference>
<keyword evidence="2" id="KW-0963">Cytoplasm</keyword>
<keyword evidence="4" id="KW-0802">TPR repeat</keyword>
<gene>
    <name evidence="5" type="ORF">S01H1_73833</name>
</gene>
<dbReference type="Gene3D" id="1.25.40.10">
    <property type="entry name" value="Tetratricopeptide repeat domain"/>
    <property type="match status" value="2"/>
</dbReference>
<dbReference type="PANTHER" id="PTHR46630:SF1">
    <property type="entry name" value="TETRATRICOPEPTIDE REPEAT PROTEIN 29"/>
    <property type="match status" value="1"/>
</dbReference>
<dbReference type="SMART" id="SM00028">
    <property type="entry name" value="TPR"/>
    <property type="match status" value="3"/>
</dbReference>
<comment type="subcellular location">
    <subcellularLocation>
        <location evidence="1">Cytoplasm</location>
    </subcellularLocation>
</comment>
<protein>
    <submittedName>
        <fullName evidence="5">Uncharacterized protein</fullName>
    </submittedName>
</protein>
<dbReference type="GO" id="GO:0003341">
    <property type="term" value="P:cilium movement"/>
    <property type="evidence" value="ECO:0007669"/>
    <property type="project" value="TreeGrafter"/>
</dbReference>
<name>X0WM58_9ZZZZ</name>
<dbReference type="SUPFAM" id="SSF48452">
    <property type="entry name" value="TPR-like"/>
    <property type="match status" value="2"/>
</dbReference>
<evidence type="ECO:0000256" key="4">
    <source>
        <dbReference type="ARBA" id="ARBA00022803"/>
    </source>
</evidence>